<dbReference type="Pfam" id="PF05190">
    <property type="entry name" value="MutS_IV"/>
    <property type="match status" value="1"/>
</dbReference>
<dbReference type="SUPFAM" id="SSF48334">
    <property type="entry name" value="DNA repair protein MutS, domain III"/>
    <property type="match status" value="1"/>
</dbReference>
<evidence type="ECO:0000256" key="7">
    <source>
        <dbReference type="SAM" id="MobiDB-lite"/>
    </source>
</evidence>
<dbReference type="Gene3D" id="3.40.50.300">
    <property type="entry name" value="P-loop containing nucleotide triphosphate hydrolases"/>
    <property type="match status" value="1"/>
</dbReference>
<dbReference type="InterPro" id="IPR045076">
    <property type="entry name" value="MutS"/>
</dbReference>
<comment type="function">
    <text evidence="6">Component of the post-replicative DNA mismatch repair system (MMR).</text>
</comment>
<reference evidence="9" key="1">
    <citation type="submission" date="2021-01" db="EMBL/GenBank/DDBJ databases">
        <authorList>
            <person name="Corre E."/>
            <person name="Pelletier E."/>
            <person name="Niang G."/>
            <person name="Scheremetjew M."/>
            <person name="Finn R."/>
            <person name="Kale V."/>
            <person name="Holt S."/>
            <person name="Cochrane G."/>
            <person name="Meng A."/>
            <person name="Brown T."/>
            <person name="Cohen L."/>
        </authorList>
    </citation>
    <scope>NUCLEOTIDE SEQUENCE</scope>
    <source>
        <strain evidence="9">CCMP2058</strain>
    </source>
</reference>
<dbReference type="AlphaFoldDB" id="A0A7S0GJU7"/>
<gene>
    <name evidence="9" type="ORF">LAMO00422_LOCUS377</name>
</gene>
<dbReference type="SMART" id="SM00534">
    <property type="entry name" value="MUTSac"/>
    <property type="match status" value="1"/>
</dbReference>
<dbReference type="InterPro" id="IPR017261">
    <property type="entry name" value="DNA_mismatch_repair_MutS/MSH"/>
</dbReference>
<dbReference type="Pfam" id="PF01624">
    <property type="entry name" value="MutS_I"/>
    <property type="match status" value="1"/>
</dbReference>
<proteinExistence type="inferred from homology"/>
<evidence type="ECO:0000259" key="8">
    <source>
        <dbReference type="PROSITE" id="PS00486"/>
    </source>
</evidence>
<dbReference type="Gene3D" id="1.10.1420.10">
    <property type="match status" value="2"/>
</dbReference>
<dbReference type="PANTHER" id="PTHR11361:SF148">
    <property type="entry name" value="DNA MISMATCH REPAIR PROTEIN MSH6"/>
    <property type="match status" value="1"/>
</dbReference>
<evidence type="ECO:0000256" key="5">
    <source>
        <dbReference type="ARBA" id="ARBA00023125"/>
    </source>
</evidence>
<dbReference type="GO" id="GO:0005524">
    <property type="term" value="F:ATP binding"/>
    <property type="evidence" value="ECO:0007669"/>
    <property type="project" value="UniProtKB-KW"/>
</dbReference>
<dbReference type="SMART" id="SM00533">
    <property type="entry name" value="MUTSd"/>
    <property type="match status" value="1"/>
</dbReference>
<keyword evidence="5 6" id="KW-0238">DNA-binding</keyword>
<dbReference type="SUPFAM" id="SSF53150">
    <property type="entry name" value="DNA repair protein MutS, domain II"/>
    <property type="match status" value="1"/>
</dbReference>
<dbReference type="InterPro" id="IPR027417">
    <property type="entry name" value="P-loop_NTPase"/>
</dbReference>
<dbReference type="Pfam" id="PF05192">
    <property type="entry name" value="MutS_III"/>
    <property type="match status" value="1"/>
</dbReference>
<comment type="similarity">
    <text evidence="1 6">Belongs to the DNA mismatch repair MutS family.</text>
</comment>
<keyword evidence="2 6" id="KW-0547">Nucleotide-binding</keyword>
<dbReference type="InterPro" id="IPR007695">
    <property type="entry name" value="DNA_mismatch_repair_MutS-lik_N"/>
</dbReference>
<evidence type="ECO:0000256" key="4">
    <source>
        <dbReference type="ARBA" id="ARBA00022840"/>
    </source>
</evidence>
<dbReference type="Pfam" id="PF05188">
    <property type="entry name" value="MutS_II"/>
    <property type="match status" value="1"/>
</dbReference>
<evidence type="ECO:0000256" key="3">
    <source>
        <dbReference type="ARBA" id="ARBA00022763"/>
    </source>
</evidence>
<dbReference type="EMBL" id="HBEM01000535">
    <property type="protein sequence ID" value="CAD8428722.1"/>
    <property type="molecule type" value="Transcribed_RNA"/>
</dbReference>
<evidence type="ECO:0000256" key="6">
    <source>
        <dbReference type="RuleBase" id="RU003756"/>
    </source>
</evidence>
<dbReference type="SUPFAM" id="SSF55271">
    <property type="entry name" value="DNA repair protein MutS, domain I"/>
    <property type="match status" value="1"/>
</dbReference>
<sequence length="1019" mass="115795">MEEELPTASKKRKRRSTATPQSDKKPRVVPSDSKFHEVSTLDHAINNPDSVELSHKRSAALLRAKCSLHRPVKDDTERVSAYKSWKFLDPKYRRDKNKKRPGDPNYDSNSVYIEEAYYKKMTPAERQYWRMKKDNMDFILFFKMGKFYELFDDDADIGARELGFNYMSGKRRHTGFPEGGFDKYASEFVKLGYKIARVEQMETPKELKERNKQRKARGQRVDPVVRREMLQVLTPGTVSDENLIGHEDANYTISLCEEKDIVGVCFVDTSRLRIFVGQFSDDHFRSRLRTLLAQLNPTEVVYPQGSLCKRTQLILRNDLKQKVGRNPLVPGLDFWDAETTWMQINDADYFKDKTSGFPEVLKMIRETNQSVASSALGGLLHYLRKVMIDAEQFSAGSFYHYQVSDPRYAHNMILDAQTLENLEILRNDEGGKKGSLLAHIDKTVTAFGKRLITEWLIRPLIRKSDINERLAAVDELMSRPEDARNIAIFLKRLPDLERLLVRIHVNSIASDRGAVMYENVNAKKIKQFLTALKGFGDAVRAIQSIDEPFESKTLHEITTVGKSFPDIEDTISRFDNSFDKSEAKDRGFIIPNKGVNKEYDAVEESLTSLKRGLDKFLRETRSRFGDRSIKYKHLGKERYQLEISCSTVKKKQSCLPSNWMLAGSSKKVKKYIAPEVRKMVEQLGEAEFEREKILKDVSRAMFADFCTEYPAWKQAVSCLAQLDCLISLAIVSMDQTPSARPEFLDGEESCVEIRDAVHPTIASSAHMSTSTFIPNDIVIGTSENEAKFILVSGPNMGGKSTLLRQACITVILAQVGCYVPAESCRLTPVDRIFTRVGANDRIMQGQSTFMVELQETGNILKHASKRSLVILDELGRGTSTFDGTAIAYSVIKYLMENTKCMTLFSTHYHKLLDEFKTDNRVAMYHMACKVEKEAVTFLYKFTKGICSNSYGMNCASLAGMPGRVVKRARDMAEHFKTCLELAHGKSKLSKASFVASILQALASNNKQLSSLQRRISAIK</sequence>
<dbReference type="PROSITE" id="PS00486">
    <property type="entry name" value="DNA_MISMATCH_REPAIR_2"/>
    <property type="match status" value="1"/>
</dbReference>
<dbReference type="NCBIfam" id="NF003810">
    <property type="entry name" value="PRK05399.1"/>
    <property type="match status" value="1"/>
</dbReference>
<dbReference type="PANTHER" id="PTHR11361">
    <property type="entry name" value="DNA MISMATCH REPAIR PROTEIN MUTS FAMILY MEMBER"/>
    <property type="match status" value="1"/>
</dbReference>
<keyword evidence="4" id="KW-0067">ATP-binding</keyword>
<dbReference type="GO" id="GO:0030983">
    <property type="term" value="F:mismatched DNA binding"/>
    <property type="evidence" value="ECO:0007669"/>
    <property type="project" value="InterPro"/>
</dbReference>
<dbReference type="GO" id="GO:0006298">
    <property type="term" value="P:mismatch repair"/>
    <property type="evidence" value="ECO:0007669"/>
    <property type="project" value="InterPro"/>
</dbReference>
<name>A0A7S0GJU7_9EUKA</name>
<dbReference type="FunFam" id="1.10.1420.10:FF:000005">
    <property type="entry name" value="DNA mismatch repair protein"/>
    <property type="match status" value="1"/>
</dbReference>
<evidence type="ECO:0000256" key="2">
    <source>
        <dbReference type="ARBA" id="ARBA00022741"/>
    </source>
</evidence>
<dbReference type="GO" id="GO:0032301">
    <property type="term" value="C:MutSalpha complex"/>
    <property type="evidence" value="ECO:0007669"/>
    <property type="project" value="TreeGrafter"/>
</dbReference>
<keyword evidence="6" id="KW-0234">DNA repair</keyword>
<dbReference type="InterPro" id="IPR016151">
    <property type="entry name" value="DNA_mismatch_repair_MutS_N"/>
</dbReference>
<dbReference type="Gene3D" id="3.40.1170.10">
    <property type="entry name" value="DNA repair protein MutS, domain I"/>
    <property type="match status" value="1"/>
</dbReference>
<dbReference type="InterPro" id="IPR007696">
    <property type="entry name" value="DNA_mismatch_repair_MutS_core"/>
</dbReference>
<feature type="domain" description="DNA mismatch repair proteins mutS family" evidence="8">
    <location>
        <begin position="867"/>
        <end position="883"/>
    </location>
</feature>
<organism evidence="9">
    <name type="scientific">Amorphochlora amoebiformis</name>
    <dbReference type="NCBI Taxonomy" id="1561963"/>
    <lineage>
        <taxon>Eukaryota</taxon>
        <taxon>Sar</taxon>
        <taxon>Rhizaria</taxon>
        <taxon>Cercozoa</taxon>
        <taxon>Chlorarachniophyceae</taxon>
        <taxon>Amorphochlora</taxon>
    </lineage>
</organism>
<dbReference type="GO" id="GO:0140664">
    <property type="term" value="F:ATP-dependent DNA damage sensor activity"/>
    <property type="evidence" value="ECO:0007669"/>
    <property type="project" value="InterPro"/>
</dbReference>
<protein>
    <recommendedName>
        <fullName evidence="8">DNA mismatch repair proteins mutS family domain-containing protein</fullName>
    </recommendedName>
</protein>
<accession>A0A7S0GJU7</accession>
<dbReference type="Pfam" id="PF00488">
    <property type="entry name" value="MutS_V"/>
    <property type="match status" value="1"/>
</dbReference>
<keyword evidence="3 6" id="KW-0227">DNA damage</keyword>
<dbReference type="InterPro" id="IPR036678">
    <property type="entry name" value="MutS_con_dom_sf"/>
</dbReference>
<dbReference type="SUPFAM" id="SSF52540">
    <property type="entry name" value="P-loop containing nucleoside triphosphate hydrolases"/>
    <property type="match status" value="1"/>
</dbReference>
<evidence type="ECO:0000256" key="1">
    <source>
        <dbReference type="ARBA" id="ARBA00006271"/>
    </source>
</evidence>
<dbReference type="PIRSF" id="PIRSF037677">
    <property type="entry name" value="DNA_mis_repair_Msh6"/>
    <property type="match status" value="1"/>
</dbReference>
<feature type="region of interest" description="Disordered" evidence="7">
    <location>
        <begin position="1"/>
        <end position="35"/>
    </location>
</feature>
<dbReference type="Gene3D" id="3.30.420.110">
    <property type="entry name" value="MutS, connector domain"/>
    <property type="match status" value="1"/>
</dbReference>
<evidence type="ECO:0000313" key="9">
    <source>
        <dbReference type="EMBL" id="CAD8428722.1"/>
    </source>
</evidence>
<dbReference type="InterPro" id="IPR036187">
    <property type="entry name" value="DNA_mismatch_repair_MutS_sf"/>
</dbReference>
<dbReference type="InterPro" id="IPR007861">
    <property type="entry name" value="DNA_mismatch_repair_MutS_clamp"/>
</dbReference>
<dbReference type="InterPro" id="IPR000432">
    <property type="entry name" value="DNA_mismatch_repair_MutS_C"/>
</dbReference>
<dbReference type="InterPro" id="IPR007860">
    <property type="entry name" value="DNA_mmatch_repair_MutS_con_dom"/>
</dbReference>